<dbReference type="SUPFAM" id="SSF53756">
    <property type="entry name" value="UDP-Glycosyltransferase/glycogen phosphorylase"/>
    <property type="match status" value="1"/>
</dbReference>
<dbReference type="Gene3D" id="3.40.50.2000">
    <property type="entry name" value="Glycogen Phosphorylase B"/>
    <property type="match status" value="2"/>
</dbReference>
<dbReference type="Proteomes" id="UP000267585">
    <property type="component" value="Unassembled WGS sequence"/>
</dbReference>
<accession>A0A3S0AW96</accession>
<protein>
    <submittedName>
        <fullName evidence="2">Glycosyltransferase family 1 protein</fullName>
    </submittedName>
</protein>
<evidence type="ECO:0000259" key="1">
    <source>
        <dbReference type="Pfam" id="PF00534"/>
    </source>
</evidence>
<dbReference type="PANTHER" id="PTHR45947">
    <property type="entry name" value="SULFOQUINOVOSYL TRANSFERASE SQD2"/>
    <property type="match status" value="1"/>
</dbReference>
<dbReference type="RefSeq" id="WP_126163403.1">
    <property type="nucleotide sequence ID" value="NZ_RQPJ01000021.1"/>
</dbReference>
<comment type="caution">
    <text evidence="2">The sequence shown here is derived from an EMBL/GenBank/DDBJ whole genome shotgun (WGS) entry which is preliminary data.</text>
</comment>
<keyword evidence="2" id="KW-0808">Transferase</keyword>
<dbReference type="EMBL" id="RQPJ01000021">
    <property type="protein sequence ID" value="RTE51718.1"/>
    <property type="molecule type" value="Genomic_DNA"/>
</dbReference>
<dbReference type="InterPro" id="IPR001296">
    <property type="entry name" value="Glyco_trans_1"/>
</dbReference>
<dbReference type="GO" id="GO:0016757">
    <property type="term" value="F:glycosyltransferase activity"/>
    <property type="evidence" value="ECO:0007669"/>
    <property type="project" value="InterPro"/>
</dbReference>
<dbReference type="CDD" id="cd03801">
    <property type="entry name" value="GT4_PimA-like"/>
    <property type="match status" value="1"/>
</dbReference>
<dbReference type="InterPro" id="IPR050194">
    <property type="entry name" value="Glycosyltransferase_grp1"/>
</dbReference>
<organism evidence="2 3">
    <name type="scientific">Arenibacter aquaticus</name>
    <dbReference type="NCBI Taxonomy" id="2489054"/>
    <lineage>
        <taxon>Bacteria</taxon>
        <taxon>Pseudomonadati</taxon>
        <taxon>Bacteroidota</taxon>
        <taxon>Flavobacteriia</taxon>
        <taxon>Flavobacteriales</taxon>
        <taxon>Flavobacteriaceae</taxon>
        <taxon>Arenibacter</taxon>
    </lineage>
</organism>
<keyword evidence="3" id="KW-1185">Reference proteome</keyword>
<evidence type="ECO:0000313" key="2">
    <source>
        <dbReference type="EMBL" id="RTE51718.1"/>
    </source>
</evidence>
<gene>
    <name evidence="2" type="ORF">EHW67_16025</name>
</gene>
<dbReference type="Pfam" id="PF00534">
    <property type="entry name" value="Glycos_transf_1"/>
    <property type="match status" value="1"/>
</dbReference>
<evidence type="ECO:0000313" key="3">
    <source>
        <dbReference type="Proteomes" id="UP000267585"/>
    </source>
</evidence>
<reference evidence="2 3" key="1">
    <citation type="submission" date="2018-11" db="EMBL/GenBank/DDBJ databases">
        <title>Arenibacter aquaticus sp.nov., a marine bacterium isolated from surface seawater in the South China Sea.</title>
        <authorList>
            <person name="Guo J."/>
            <person name="Sun J."/>
        </authorList>
    </citation>
    <scope>NUCLEOTIDE SEQUENCE [LARGE SCALE GENOMIC DNA]</scope>
    <source>
        <strain evidence="2 3">GUO666</strain>
    </source>
</reference>
<name>A0A3S0AW96_9FLAO</name>
<proteinExistence type="predicted"/>
<feature type="domain" description="Glycosyl transferase family 1" evidence="1">
    <location>
        <begin position="188"/>
        <end position="353"/>
    </location>
</feature>
<dbReference type="AlphaFoldDB" id="A0A3S0AW96"/>
<dbReference type="OrthoDB" id="9795068at2"/>
<sequence length="379" mass="43417">MNKKILYLSPGCFDKGGISRYNRYQINTLKEIAGKENVKVFSLLPPQEGDFEDHFDVTWHAWGISKLSKLAYVYKVLFIFWYWKPDIIWLGHVNLTEILVRFNLFSPAKTVLNVYGLEIWSGLRPKVEEGFKKVDYVVSDCHFTAKYIEENGFRVKDSTEVIWDCVDLKKFAPLKSLDNFHIKYNIPDPKKNPWVLSLGRLSFSAAHKGYERLIEVFSEVGKEDNRSVLIFAGKGDMIDHLKDLAKKFNVSERVYFSGMVHEDDMPKFYSAAHVFSLVSDRGVGRGEGIPLTPLEAMACGAPIIVGNQDGSQEAIFESRNGYCIDPFDLNNHVNSLLNILNSKEEFEDKSKNAISVANEHFSYRGFKQKHITFLNEIND</sequence>
<dbReference type="PANTHER" id="PTHR45947:SF3">
    <property type="entry name" value="SULFOQUINOVOSYL TRANSFERASE SQD2"/>
    <property type="match status" value="1"/>
</dbReference>